<evidence type="ECO:0000313" key="6">
    <source>
        <dbReference type="Proteomes" id="UP000248014"/>
    </source>
</evidence>
<accession>A0A2V3UME5</accession>
<evidence type="ECO:0000256" key="1">
    <source>
        <dbReference type="ARBA" id="ARBA00004442"/>
    </source>
</evidence>
<keyword evidence="5" id="KW-0675">Receptor</keyword>
<comment type="caution">
    <text evidence="5">The sequence shown here is derived from an EMBL/GenBank/DDBJ whole genome shotgun (WGS) entry which is preliminary data.</text>
</comment>
<dbReference type="GO" id="GO:0009279">
    <property type="term" value="C:cell outer membrane"/>
    <property type="evidence" value="ECO:0007669"/>
    <property type="project" value="UniProtKB-SubCell"/>
</dbReference>
<sequence>MPNVLTTDNRDSEFVQVGSDIRGLPLPPTFPRLFQTNLDSDEQGARFDLAIPVSDRFEVTLGGDWSTQFNARPLLISSVAVLESQGLFDGAVETVQTPRFDLDSLGGFAQARWKPIDGLTIEGGLRWDRFRYDVEPYTAPVHYSDTDSR</sequence>
<protein>
    <submittedName>
        <fullName evidence="5">TonB-dependent receptor-like protein</fullName>
    </submittedName>
</protein>
<dbReference type="Proteomes" id="UP000248014">
    <property type="component" value="Unassembled WGS sequence"/>
</dbReference>
<reference evidence="5 6" key="1">
    <citation type="submission" date="2018-05" db="EMBL/GenBank/DDBJ databases">
        <title>Genomic Encyclopedia of Type Strains, Phase IV (KMG-IV): sequencing the most valuable type-strain genomes for metagenomic binning, comparative biology and taxonomic classification.</title>
        <authorList>
            <person name="Goeker M."/>
        </authorList>
    </citation>
    <scope>NUCLEOTIDE SEQUENCE [LARGE SCALE GENOMIC DNA]</scope>
    <source>
        <strain evidence="5 6">DSM 3183</strain>
    </source>
</reference>
<organism evidence="5 6">
    <name type="scientific">Blastomonas natatoria</name>
    <dbReference type="NCBI Taxonomy" id="34015"/>
    <lineage>
        <taxon>Bacteria</taxon>
        <taxon>Pseudomonadati</taxon>
        <taxon>Pseudomonadota</taxon>
        <taxon>Alphaproteobacteria</taxon>
        <taxon>Sphingomonadales</taxon>
        <taxon>Sphingomonadaceae</taxon>
        <taxon>Blastomonas</taxon>
    </lineage>
</organism>
<dbReference type="EMBL" id="QJJM01000049">
    <property type="protein sequence ID" value="PXW66149.1"/>
    <property type="molecule type" value="Genomic_DNA"/>
</dbReference>
<evidence type="ECO:0000256" key="2">
    <source>
        <dbReference type="ARBA" id="ARBA00023136"/>
    </source>
</evidence>
<keyword evidence="2" id="KW-0472">Membrane</keyword>
<dbReference type="OrthoDB" id="7375219at2"/>
<proteinExistence type="predicted"/>
<evidence type="ECO:0000313" key="5">
    <source>
        <dbReference type="EMBL" id="PXW66149.1"/>
    </source>
</evidence>
<evidence type="ECO:0000259" key="4">
    <source>
        <dbReference type="Pfam" id="PF00593"/>
    </source>
</evidence>
<name>A0A2V3UME5_9SPHN</name>
<dbReference type="InterPro" id="IPR036942">
    <property type="entry name" value="Beta-barrel_TonB_sf"/>
</dbReference>
<feature type="domain" description="TonB-dependent receptor-like beta-barrel" evidence="4">
    <location>
        <begin position="39"/>
        <end position="140"/>
    </location>
</feature>
<gene>
    <name evidence="5" type="ORF">C7451_1491</name>
</gene>
<evidence type="ECO:0000256" key="3">
    <source>
        <dbReference type="ARBA" id="ARBA00023237"/>
    </source>
</evidence>
<keyword evidence="6" id="KW-1185">Reference proteome</keyword>
<dbReference type="Gene3D" id="2.40.170.20">
    <property type="entry name" value="TonB-dependent receptor, beta-barrel domain"/>
    <property type="match status" value="1"/>
</dbReference>
<dbReference type="AlphaFoldDB" id="A0A2V3UME5"/>
<dbReference type="RefSeq" id="WP_110300484.1">
    <property type="nucleotide sequence ID" value="NZ_QJJM01000049.1"/>
</dbReference>
<keyword evidence="3" id="KW-0998">Cell outer membrane</keyword>
<comment type="subcellular location">
    <subcellularLocation>
        <location evidence="1">Cell outer membrane</location>
    </subcellularLocation>
</comment>
<dbReference type="Pfam" id="PF00593">
    <property type="entry name" value="TonB_dep_Rec_b-barrel"/>
    <property type="match status" value="1"/>
</dbReference>
<dbReference type="SUPFAM" id="SSF56935">
    <property type="entry name" value="Porins"/>
    <property type="match status" value="1"/>
</dbReference>
<dbReference type="InterPro" id="IPR000531">
    <property type="entry name" value="Beta-barrel_TonB"/>
</dbReference>